<evidence type="ECO:0000313" key="7">
    <source>
        <dbReference type="EMBL" id="CAE6474637.1"/>
    </source>
</evidence>
<proteinExistence type="inferred from homology"/>
<keyword evidence="3 6" id="KW-0812">Transmembrane</keyword>
<evidence type="ECO:0000256" key="5">
    <source>
        <dbReference type="ARBA" id="ARBA00023136"/>
    </source>
</evidence>
<keyword evidence="4 6" id="KW-1133">Transmembrane helix</keyword>
<dbReference type="InterPro" id="IPR009311">
    <property type="entry name" value="IFI6/IFI27-like"/>
</dbReference>
<comment type="caution">
    <text evidence="7">The sequence shown here is derived from an EMBL/GenBank/DDBJ whole genome shotgun (WGS) entry which is preliminary data.</text>
</comment>
<accession>A0A8H3C4F6</accession>
<sequence>MDWQWFKRSRFTVTVIVKVEGANTYLALTTAAKYVVAGAVITTTVVWVAPPLLGFTASGVAANSIAAAIQSAYYGGFVPAGSLFAILQSIGATGTFVPALLAGLGAGAFCGVSRVVVDVLARAYKAAAAHIKKKLMDILKKLVIMGALAALDLNYIAGGQGGAIGA</sequence>
<protein>
    <submittedName>
        <fullName evidence="7">Uncharacterized protein</fullName>
    </submittedName>
</protein>
<keyword evidence="5 6" id="KW-0472">Membrane</keyword>
<gene>
    <name evidence="7" type="ORF">RDB_LOCUS110951</name>
</gene>
<feature type="transmembrane region" description="Helical" evidence="6">
    <location>
        <begin position="96"/>
        <end position="117"/>
    </location>
</feature>
<reference evidence="7" key="1">
    <citation type="submission" date="2021-01" db="EMBL/GenBank/DDBJ databases">
        <authorList>
            <person name="Kaushik A."/>
        </authorList>
    </citation>
    <scope>NUCLEOTIDE SEQUENCE</scope>
    <source>
        <strain evidence="7">AG2-2IIIB</strain>
    </source>
</reference>
<evidence type="ECO:0000256" key="6">
    <source>
        <dbReference type="SAM" id="Phobius"/>
    </source>
</evidence>
<comment type="similarity">
    <text evidence="2">Belongs to the IFI6/IFI27 family.</text>
</comment>
<dbReference type="GO" id="GO:0016020">
    <property type="term" value="C:membrane"/>
    <property type="evidence" value="ECO:0007669"/>
    <property type="project" value="UniProtKB-SubCell"/>
</dbReference>
<dbReference type="PANTHER" id="PTHR16932:SF18">
    <property type="entry name" value="INTERFERON, ALPHA-INDUCIBLE PROTEIN 27-LIKE 2"/>
    <property type="match status" value="1"/>
</dbReference>
<feature type="transmembrane region" description="Helical" evidence="6">
    <location>
        <begin position="72"/>
        <end position="90"/>
    </location>
</feature>
<evidence type="ECO:0000256" key="3">
    <source>
        <dbReference type="ARBA" id="ARBA00022692"/>
    </source>
</evidence>
<dbReference type="EMBL" id="CAJMWT010003585">
    <property type="protein sequence ID" value="CAE6474637.1"/>
    <property type="molecule type" value="Genomic_DNA"/>
</dbReference>
<feature type="transmembrane region" description="Helical" evidence="6">
    <location>
        <begin position="138"/>
        <end position="157"/>
    </location>
</feature>
<organism evidence="7 8">
    <name type="scientific">Rhizoctonia solani</name>
    <dbReference type="NCBI Taxonomy" id="456999"/>
    <lineage>
        <taxon>Eukaryota</taxon>
        <taxon>Fungi</taxon>
        <taxon>Dikarya</taxon>
        <taxon>Basidiomycota</taxon>
        <taxon>Agaricomycotina</taxon>
        <taxon>Agaricomycetes</taxon>
        <taxon>Cantharellales</taxon>
        <taxon>Ceratobasidiaceae</taxon>
        <taxon>Rhizoctonia</taxon>
    </lineage>
</organism>
<dbReference type="AlphaFoldDB" id="A0A8H3C4F6"/>
<dbReference type="Proteomes" id="UP000663843">
    <property type="component" value="Unassembled WGS sequence"/>
</dbReference>
<evidence type="ECO:0000256" key="1">
    <source>
        <dbReference type="ARBA" id="ARBA00004141"/>
    </source>
</evidence>
<evidence type="ECO:0000256" key="4">
    <source>
        <dbReference type="ARBA" id="ARBA00022989"/>
    </source>
</evidence>
<dbReference type="InterPro" id="IPR038213">
    <property type="entry name" value="IFI6/IFI27-like_sf"/>
</dbReference>
<comment type="subcellular location">
    <subcellularLocation>
        <location evidence="1">Membrane</location>
        <topology evidence="1">Multi-pass membrane protein</topology>
    </subcellularLocation>
</comment>
<dbReference type="Pfam" id="PF06140">
    <property type="entry name" value="Ifi-6-16"/>
    <property type="match status" value="1"/>
</dbReference>
<dbReference type="Gene3D" id="6.10.110.10">
    <property type="match status" value="1"/>
</dbReference>
<evidence type="ECO:0000256" key="2">
    <source>
        <dbReference type="ARBA" id="ARBA00007262"/>
    </source>
</evidence>
<name>A0A8H3C4F6_9AGAM</name>
<feature type="transmembrane region" description="Helical" evidence="6">
    <location>
        <begin position="34"/>
        <end position="60"/>
    </location>
</feature>
<dbReference type="PANTHER" id="PTHR16932">
    <property type="entry name" value="INTERFERON ALPHA-INDUCIBLE PROTEIN 27"/>
    <property type="match status" value="1"/>
</dbReference>
<evidence type="ECO:0000313" key="8">
    <source>
        <dbReference type="Proteomes" id="UP000663843"/>
    </source>
</evidence>